<sequence>MWKRAVSSPIAGSYCVGNAWRVFSHSLVLACAAEALVGMGQGGSDGTANDKVNCPTKSGCVTPWTAFRCAGNERSPGHIEWCWAVTDNRRKPRCWDGGGRWVQIPTWAFFFSMSCCCSQSETTCTTSGTWKGMLTDCALLGIRRFVLLKCQAALAKAQADAEEA</sequence>
<evidence type="ECO:0000313" key="1">
    <source>
        <dbReference type="EMBL" id="CAE7386875.1"/>
    </source>
</evidence>
<name>A0A812Q6E0_9DINO</name>
<organism evidence="1 2">
    <name type="scientific">Symbiodinium natans</name>
    <dbReference type="NCBI Taxonomy" id="878477"/>
    <lineage>
        <taxon>Eukaryota</taxon>
        <taxon>Sar</taxon>
        <taxon>Alveolata</taxon>
        <taxon>Dinophyceae</taxon>
        <taxon>Suessiales</taxon>
        <taxon>Symbiodiniaceae</taxon>
        <taxon>Symbiodinium</taxon>
    </lineage>
</organism>
<dbReference type="AlphaFoldDB" id="A0A812Q6E0"/>
<comment type="caution">
    <text evidence="1">The sequence shown here is derived from an EMBL/GenBank/DDBJ whole genome shotgun (WGS) entry which is preliminary data.</text>
</comment>
<evidence type="ECO:0000313" key="2">
    <source>
        <dbReference type="Proteomes" id="UP000604046"/>
    </source>
</evidence>
<reference evidence="1" key="1">
    <citation type="submission" date="2021-02" db="EMBL/GenBank/DDBJ databases">
        <authorList>
            <person name="Dougan E. K."/>
            <person name="Rhodes N."/>
            <person name="Thang M."/>
            <person name="Chan C."/>
        </authorList>
    </citation>
    <scope>NUCLEOTIDE SEQUENCE</scope>
</reference>
<keyword evidence="2" id="KW-1185">Reference proteome</keyword>
<dbReference type="Proteomes" id="UP000604046">
    <property type="component" value="Unassembled WGS sequence"/>
</dbReference>
<accession>A0A812Q6E0</accession>
<gene>
    <name evidence="1" type="ORF">SNAT2548_LOCUS21098</name>
</gene>
<protein>
    <submittedName>
        <fullName evidence="1">Uncharacterized protein</fullName>
    </submittedName>
</protein>
<dbReference type="EMBL" id="CAJNDS010002235">
    <property type="protein sequence ID" value="CAE7386875.1"/>
    <property type="molecule type" value="Genomic_DNA"/>
</dbReference>
<proteinExistence type="predicted"/>